<protein>
    <recommendedName>
        <fullName evidence="4">ETS domain-containing protein</fullName>
    </recommendedName>
</protein>
<comment type="similarity">
    <text evidence="1 3">Belongs to the ETS family.</text>
</comment>
<sequence>MCQLSSFNAHCSLYSPSRFIPFVPPSFLPSLLVSQESVLLFEQILKSLVMTTNLPRDLAVTKLHDQPLDLSVKSELSTNEDCGYGSGSERISECNEISMEDPLLSRQCIRNPLLGVEHHCMFPTYSCQVILPACYLILNTFLLVTELLQKRRAVRNSPVLWQFLLKCLNNPQCNPAVIEWVCEEEGVFRLTNARHLAKLWGEQKHKPNMSEENLKRSLRYYYSKRILNKVQGHRDVYKFFASLT</sequence>
<comment type="subcellular location">
    <subcellularLocation>
        <location evidence="3">Nucleus</location>
    </subcellularLocation>
</comment>
<dbReference type="PANTHER" id="PTHR11849">
    <property type="entry name" value="ETS"/>
    <property type="match status" value="1"/>
</dbReference>
<evidence type="ECO:0000313" key="5">
    <source>
        <dbReference type="EMBL" id="VDD76741.1"/>
    </source>
</evidence>
<evidence type="ECO:0000259" key="4">
    <source>
        <dbReference type="PROSITE" id="PS50061"/>
    </source>
</evidence>
<evidence type="ECO:0000256" key="3">
    <source>
        <dbReference type="RuleBase" id="RU004019"/>
    </source>
</evidence>
<gene>
    <name evidence="5" type="ORF">MCOS_LOCUS2744</name>
</gene>
<dbReference type="GO" id="GO:0005634">
    <property type="term" value="C:nucleus"/>
    <property type="evidence" value="ECO:0007669"/>
    <property type="project" value="UniProtKB-SubCell"/>
</dbReference>
<accession>A0A3P6GC32</accession>
<dbReference type="GO" id="GO:0043565">
    <property type="term" value="F:sequence-specific DNA binding"/>
    <property type="evidence" value="ECO:0007669"/>
    <property type="project" value="InterPro"/>
</dbReference>
<dbReference type="Gene3D" id="1.10.10.10">
    <property type="entry name" value="Winged helix-like DNA-binding domain superfamily/Winged helix DNA-binding domain"/>
    <property type="match status" value="1"/>
</dbReference>
<dbReference type="PRINTS" id="PR00454">
    <property type="entry name" value="ETSDOMAIN"/>
</dbReference>
<evidence type="ECO:0000313" key="6">
    <source>
        <dbReference type="Proteomes" id="UP000267029"/>
    </source>
</evidence>
<dbReference type="PROSITE" id="PS50061">
    <property type="entry name" value="ETS_DOMAIN_3"/>
    <property type="match status" value="1"/>
</dbReference>
<organism evidence="5 6">
    <name type="scientific">Mesocestoides corti</name>
    <name type="common">Flatworm</name>
    <dbReference type="NCBI Taxonomy" id="53468"/>
    <lineage>
        <taxon>Eukaryota</taxon>
        <taxon>Metazoa</taxon>
        <taxon>Spiralia</taxon>
        <taxon>Lophotrochozoa</taxon>
        <taxon>Platyhelminthes</taxon>
        <taxon>Cestoda</taxon>
        <taxon>Eucestoda</taxon>
        <taxon>Cyclophyllidea</taxon>
        <taxon>Mesocestoididae</taxon>
        <taxon>Mesocestoides</taxon>
    </lineage>
</organism>
<dbReference type="AlphaFoldDB" id="A0A3P6GC32"/>
<dbReference type="STRING" id="53468.A0A3P6GC32"/>
<keyword evidence="3" id="KW-0539">Nucleus</keyword>
<dbReference type="InterPro" id="IPR036388">
    <property type="entry name" value="WH-like_DNA-bd_sf"/>
</dbReference>
<dbReference type="InterPro" id="IPR046328">
    <property type="entry name" value="ETS_fam"/>
</dbReference>
<dbReference type="SMART" id="SM00413">
    <property type="entry name" value="ETS"/>
    <property type="match status" value="1"/>
</dbReference>
<dbReference type="Pfam" id="PF00178">
    <property type="entry name" value="Ets"/>
    <property type="match status" value="1"/>
</dbReference>
<keyword evidence="6" id="KW-1185">Reference proteome</keyword>
<proteinExistence type="inferred from homology"/>
<reference evidence="5 6" key="1">
    <citation type="submission" date="2018-10" db="EMBL/GenBank/DDBJ databases">
        <authorList>
            <consortium name="Pathogen Informatics"/>
        </authorList>
    </citation>
    <scope>NUCLEOTIDE SEQUENCE [LARGE SCALE GENOMIC DNA]</scope>
</reference>
<name>A0A3P6GC32_MESCO</name>
<evidence type="ECO:0000256" key="1">
    <source>
        <dbReference type="ARBA" id="ARBA00005562"/>
    </source>
</evidence>
<keyword evidence="2 3" id="KW-0238">DNA-binding</keyword>
<evidence type="ECO:0000256" key="2">
    <source>
        <dbReference type="ARBA" id="ARBA00023125"/>
    </source>
</evidence>
<dbReference type="GO" id="GO:0000981">
    <property type="term" value="F:DNA-binding transcription factor activity, RNA polymerase II-specific"/>
    <property type="evidence" value="ECO:0007669"/>
    <property type="project" value="TreeGrafter"/>
</dbReference>
<dbReference type="Proteomes" id="UP000267029">
    <property type="component" value="Unassembled WGS sequence"/>
</dbReference>
<dbReference type="SUPFAM" id="SSF46785">
    <property type="entry name" value="Winged helix' DNA-binding domain"/>
    <property type="match status" value="1"/>
</dbReference>
<dbReference type="InterPro" id="IPR000418">
    <property type="entry name" value="Ets_dom"/>
</dbReference>
<dbReference type="InterPro" id="IPR036390">
    <property type="entry name" value="WH_DNA-bd_sf"/>
</dbReference>
<dbReference type="OrthoDB" id="8196042at2759"/>
<feature type="domain" description="ETS" evidence="4">
    <location>
        <begin position="158"/>
        <end position="240"/>
    </location>
</feature>
<dbReference type="GO" id="GO:0030154">
    <property type="term" value="P:cell differentiation"/>
    <property type="evidence" value="ECO:0007669"/>
    <property type="project" value="TreeGrafter"/>
</dbReference>
<dbReference type="EMBL" id="UXSR01000492">
    <property type="protein sequence ID" value="VDD76741.1"/>
    <property type="molecule type" value="Genomic_DNA"/>
</dbReference>